<evidence type="ECO:0000259" key="14">
    <source>
        <dbReference type="Pfam" id="PF17655"/>
    </source>
</evidence>
<sequence>MQFHTPHDLLLRYKQKRQQQRPPAQSSFLSQDNIFNIPVKRRTGVRLLGDLYHISLSIGWTAFFAAATGAYFFINLLFSLCFFCLPHGVSNVQKNDFWADFFFSVQTLSTVGYGYLYPQGYLANAIASIEVFVGVVFTAIITGLVYARFSRPRAAVLFSRVATLSQRGEHMCLNFRVGNLRRTPLINVELEAIIARTQKDDTGRETLQLDTLPLTHGHIPLLPVSLSFTHTVTEESPIYERDKEALLQQQAVILLTLTATDPVSAQSVFSYRMYKADDLLPKSRFVSLLQPNNDGVLEVDFSLFHATIPDGTSDTNNAPSPQEPVEAQQHPEDAPTPPSEPQG</sequence>
<dbReference type="EMBL" id="JANIDW010000001">
    <property type="protein sequence ID" value="MCX5613850.1"/>
    <property type="molecule type" value="Genomic_DNA"/>
</dbReference>
<comment type="subcellular location">
    <subcellularLocation>
        <location evidence="1">Membrane</location>
        <topology evidence="1">Multi-pass membrane protein</topology>
    </subcellularLocation>
</comment>
<feature type="transmembrane region" description="Helical" evidence="12">
    <location>
        <begin position="122"/>
        <end position="147"/>
    </location>
</feature>
<evidence type="ECO:0000256" key="2">
    <source>
        <dbReference type="ARBA" id="ARBA00022448"/>
    </source>
</evidence>
<dbReference type="Pfam" id="PF07885">
    <property type="entry name" value="Ion_trans_2"/>
    <property type="match status" value="1"/>
</dbReference>
<comment type="caution">
    <text evidence="15">The sequence shown here is derived from an EMBL/GenBank/DDBJ whole genome shotgun (WGS) entry which is preliminary data.</text>
</comment>
<evidence type="ECO:0000256" key="3">
    <source>
        <dbReference type="ARBA" id="ARBA00022538"/>
    </source>
</evidence>
<evidence type="ECO:0000313" key="16">
    <source>
        <dbReference type="Proteomes" id="UP001165648"/>
    </source>
</evidence>
<keyword evidence="10" id="KW-0407">Ion channel</keyword>
<name>A0ABT3W467_9PROT</name>
<keyword evidence="2" id="KW-0813">Transport</keyword>
<keyword evidence="7 12" id="KW-1133">Transmembrane helix</keyword>
<evidence type="ECO:0000256" key="8">
    <source>
        <dbReference type="ARBA" id="ARBA00023065"/>
    </source>
</evidence>
<dbReference type="InterPro" id="IPR016449">
    <property type="entry name" value="K_chnl_inward-rec_Kir"/>
</dbReference>
<dbReference type="RefSeq" id="WP_266106202.1">
    <property type="nucleotide sequence ID" value="NZ_JANIDW010000001.1"/>
</dbReference>
<feature type="compositionally biased region" description="Polar residues" evidence="11">
    <location>
        <begin position="310"/>
        <end position="320"/>
    </location>
</feature>
<keyword evidence="4 12" id="KW-0812">Transmembrane</keyword>
<evidence type="ECO:0000313" key="15">
    <source>
        <dbReference type="EMBL" id="MCX5613850.1"/>
    </source>
</evidence>
<keyword evidence="6" id="KW-0630">Potassium</keyword>
<evidence type="ECO:0000256" key="9">
    <source>
        <dbReference type="ARBA" id="ARBA00023136"/>
    </source>
</evidence>
<evidence type="ECO:0000256" key="12">
    <source>
        <dbReference type="SAM" id="Phobius"/>
    </source>
</evidence>
<protein>
    <submittedName>
        <fullName evidence="15">Ion channel</fullName>
    </submittedName>
</protein>
<keyword evidence="9 12" id="KW-0472">Membrane</keyword>
<dbReference type="InterPro" id="IPR013518">
    <property type="entry name" value="K_chnl_inward-rec_Kir_cyto"/>
</dbReference>
<dbReference type="PANTHER" id="PTHR11767:SF102">
    <property type="entry name" value="INWARDLY RECTIFYING POTASSIUM CHANNEL 1, ISOFORM F"/>
    <property type="match status" value="1"/>
</dbReference>
<feature type="region of interest" description="Disordered" evidence="11">
    <location>
        <begin position="308"/>
        <end position="343"/>
    </location>
</feature>
<dbReference type="SUPFAM" id="SSF81296">
    <property type="entry name" value="E set domains"/>
    <property type="match status" value="1"/>
</dbReference>
<dbReference type="Pfam" id="PF17655">
    <property type="entry name" value="IRK_C"/>
    <property type="match status" value="1"/>
</dbReference>
<evidence type="ECO:0000256" key="1">
    <source>
        <dbReference type="ARBA" id="ARBA00004141"/>
    </source>
</evidence>
<keyword evidence="8" id="KW-0406">Ion transport</keyword>
<evidence type="ECO:0000256" key="7">
    <source>
        <dbReference type="ARBA" id="ARBA00022989"/>
    </source>
</evidence>
<dbReference type="InterPro" id="IPR014756">
    <property type="entry name" value="Ig_E-set"/>
</dbReference>
<feature type="domain" description="Potassium channel" evidence="13">
    <location>
        <begin position="76"/>
        <end position="146"/>
    </location>
</feature>
<dbReference type="Gene3D" id="2.60.40.1400">
    <property type="entry name" value="G protein-activated inward rectifier potassium channel 1"/>
    <property type="match status" value="1"/>
</dbReference>
<evidence type="ECO:0000256" key="10">
    <source>
        <dbReference type="ARBA" id="ARBA00023303"/>
    </source>
</evidence>
<evidence type="ECO:0000256" key="5">
    <source>
        <dbReference type="ARBA" id="ARBA00022882"/>
    </source>
</evidence>
<feature type="transmembrane region" description="Helical" evidence="12">
    <location>
        <begin position="58"/>
        <end position="85"/>
    </location>
</feature>
<gene>
    <name evidence="15" type="ORF">NQF64_01105</name>
</gene>
<keyword evidence="16" id="KW-1185">Reference proteome</keyword>
<dbReference type="Gene3D" id="1.10.287.70">
    <property type="match status" value="1"/>
</dbReference>
<organism evidence="15 16">
    <name type="scientific">Bombella saccharophila</name>
    <dbReference type="NCBI Taxonomy" id="2967338"/>
    <lineage>
        <taxon>Bacteria</taxon>
        <taxon>Pseudomonadati</taxon>
        <taxon>Pseudomonadota</taxon>
        <taxon>Alphaproteobacteria</taxon>
        <taxon>Acetobacterales</taxon>
        <taxon>Acetobacteraceae</taxon>
        <taxon>Bombella</taxon>
    </lineage>
</organism>
<dbReference type="InterPro" id="IPR041647">
    <property type="entry name" value="IRK_C"/>
</dbReference>
<dbReference type="SUPFAM" id="SSF81324">
    <property type="entry name" value="Voltage-gated potassium channels"/>
    <property type="match status" value="1"/>
</dbReference>
<dbReference type="PRINTS" id="PR01320">
    <property type="entry name" value="KIRCHANNEL"/>
</dbReference>
<keyword evidence="5" id="KW-0851">Voltage-gated channel</keyword>
<dbReference type="PANTHER" id="PTHR11767">
    <property type="entry name" value="INWARD RECTIFIER POTASSIUM CHANNEL"/>
    <property type="match status" value="1"/>
</dbReference>
<reference evidence="15 16" key="1">
    <citation type="submission" date="2022-07" db="EMBL/GenBank/DDBJ databases">
        <title>Bombella genomes.</title>
        <authorList>
            <person name="Harer L."/>
            <person name="Styblova S."/>
            <person name="Ehrmann M."/>
        </authorList>
    </citation>
    <scope>NUCLEOTIDE SEQUENCE [LARGE SCALE GENOMIC DNA]</scope>
    <source>
        <strain evidence="15 16">TMW 2.2558</strain>
    </source>
</reference>
<accession>A0ABT3W467</accession>
<feature type="transmembrane region" description="Helical" evidence="12">
    <location>
        <begin position="97"/>
        <end position="116"/>
    </location>
</feature>
<proteinExistence type="predicted"/>
<dbReference type="InterPro" id="IPR013099">
    <property type="entry name" value="K_chnl_dom"/>
</dbReference>
<evidence type="ECO:0000256" key="4">
    <source>
        <dbReference type="ARBA" id="ARBA00022692"/>
    </source>
</evidence>
<dbReference type="Proteomes" id="UP001165648">
    <property type="component" value="Unassembled WGS sequence"/>
</dbReference>
<evidence type="ECO:0000259" key="13">
    <source>
        <dbReference type="Pfam" id="PF07885"/>
    </source>
</evidence>
<feature type="domain" description="Inward rectifier potassium channel C-terminal" evidence="14">
    <location>
        <begin position="156"/>
        <end position="308"/>
    </location>
</feature>
<feature type="compositionally biased region" description="Pro residues" evidence="11">
    <location>
        <begin position="334"/>
        <end position="343"/>
    </location>
</feature>
<evidence type="ECO:0000256" key="6">
    <source>
        <dbReference type="ARBA" id="ARBA00022958"/>
    </source>
</evidence>
<evidence type="ECO:0000256" key="11">
    <source>
        <dbReference type="SAM" id="MobiDB-lite"/>
    </source>
</evidence>
<keyword evidence="3" id="KW-0633">Potassium transport</keyword>